<gene>
    <name evidence="6" type="ORF">RMAR00112_LOCUS31282</name>
</gene>
<dbReference type="AlphaFoldDB" id="A0A7S3A6K4"/>
<proteinExistence type="inferred from homology"/>
<evidence type="ECO:0000256" key="2">
    <source>
        <dbReference type="ARBA" id="ARBA00007267"/>
    </source>
</evidence>
<reference evidence="6" key="1">
    <citation type="submission" date="2021-01" db="EMBL/GenBank/DDBJ databases">
        <authorList>
            <person name="Corre E."/>
            <person name="Pelletier E."/>
            <person name="Niang G."/>
            <person name="Scheremetjew M."/>
            <person name="Finn R."/>
            <person name="Kale V."/>
            <person name="Holt S."/>
            <person name="Cochrane G."/>
            <person name="Meng A."/>
            <person name="Brown T."/>
            <person name="Cohen L."/>
        </authorList>
    </citation>
    <scope>NUCLEOTIDE SEQUENCE</scope>
    <source>
        <strain evidence="6">CCMP 769</strain>
    </source>
</reference>
<accession>A0A7S3A6K4</accession>
<comment type="similarity">
    <text evidence="2">Belongs to the lin-54 family.</text>
</comment>
<comment type="subcellular location">
    <subcellularLocation>
        <location evidence="1">Nucleus</location>
    </subcellularLocation>
</comment>
<evidence type="ECO:0000256" key="3">
    <source>
        <dbReference type="ARBA" id="ARBA00023242"/>
    </source>
</evidence>
<dbReference type="InterPro" id="IPR005172">
    <property type="entry name" value="CRC"/>
</dbReference>
<dbReference type="EMBL" id="HBHW01040705">
    <property type="protein sequence ID" value="CAE0063210.1"/>
    <property type="molecule type" value="Transcribed_RNA"/>
</dbReference>
<protein>
    <recommendedName>
        <fullName evidence="5">CRC domain-containing protein</fullName>
    </recommendedName>
</protein>
<dbReference type="PANTHER" id="PTHR12446:SF34">
    <property type="entry name" value="PROTEIN LIN-54 HOMOLOG"/>
    <property type="match status" value="1"/>
</dbReference>
<sequence length="371" mass="41149">MGTEKLETGYGKESEEAGFEHENALSVLATAGEIDLARSTPSQSPANRKSDFLTSPLKYWPEGNGQPEAFYDRTQRRFDEGHSLDEQGEEQNTGVKCCNCKSTGCLKRYCDCFKAGLYCTNACSCQNCKNNEAHAEEREKAIRLTLGRDPNAFRPKISKNLESDGKHSRGCHCKRTFCLKGYCECFQAGVPCSDLCKCTNCKNYENSPELQTVRASQHENGTLSTADPSFESDPRSVTKRPRHNLTSPSHLKGRISESYLGQARQPLGITPILQRGASASQDDFRNCRDAASLLTQQCSQLFSAAQEEIQHVLAEQSKKDKASRKELSGKERTFDNKEIAEAVESAVVEETAALLATYTEMLRSRSEPAHT</sequence>
<evidence type="ECO:0000256" key="4">
    <source>
        <dbReference type="SAM" id="MobiDB-lite"/>
    </source>
</evidence>
<feature type="region of interest" description="Disordered" evidence="4">
    <location>
        <begin position="214"/>
        <end position="257"/>
    </location>
</feature>
<dbReference type="Pfam" id="PF03638">
    <property type="entry name" value="TCR"/>
    <property type="match status" value="2"/>
</dbReference>
<dbReference type="GO" id="GO:0005634">
    <property type="term" value="C:nucleus"/>
    <property type="evidence" value="ECO:0007669"/>
    <property type="project" value="UniProtKB-SubCell"/>
</dbReference>
<name>A0A7S3A6K4_9RHOD</name>
<organism evidence="6">
    <name type="scientific">Rhodosorus marinus</name>
    <dbReference type="NCBI Taxonomy" id="101924"/>
    <lineage>
        <taxon>Eukaryota</taxon>
        <taxon>Rhodophyta</taxon>
        <taxon>Stylonematophyceae</taxon>
        <taxon>Stylonematales</taxon>
        <taxon>Stylonemataceae</taxon>
        <taxon>Rhodosorus</taxon>
    </lineage>
</organism>
<keyword evidence="3" id="KW-0539">Nucleus</keyword>
<feature type="region of interest" description="Disordered" evidence="4">
    <location>
        <begin position="1"/>
        <end position="22"/>
    </location>
</feature>
<dbReference type="InterPro" id="IPR028307">
    <property type="entry name" value="Lin-54_fam"/>
</dbReference>
<evidence type="ECO:0000259" key="5">
    <source>
        <dbReference type="PROSITE" id="PS51634"/>
    </source>
</evidence>
<dbReference type="PROSITE" id="PS51634">
    <property type="entry name" value="CRC"/>
    <property type="match status" value="1"/>
</dbReference>
<evidence type="ECO:0000313" key="6">
    <source>
        <dbReference type="EMBL" id="CAE0063210.1"/>
    </source>
</evidence>
<feature type="compositionally biased region" description="Polar residues" evidence="4">
    <location>
        <begin position="214"/>
        <end position="227"/>
    </location>
</feature>
<dbReference type="InterPro" id="IPR033467">
    <property type="entry name" value="Tesmin/TSO1-like_CXC"/>
</dbReference>
<dbReference type="SMART" id="SM01114">
    <property type="entry name" value="CXC"/>
    <property type="match status" value="2"/>
</dbReference>
<evidence type="ECO:0000256" key="1">
    <source>
        <dbReference type="ARBA" id="ARBA00004123"/>
    </source>
</evidence>
<dbReference type="PANTHER" id="PTHR12446">
    <property type="entry name" value="TESMIN/TSO1-RELATED"/>
    <property type="match status" value="1"/>
</dbReference>
<feature type="region of interest" description="Disordered" evidence="4">
    <location>
        <begin position="36"/>
        <end position="66"/>
    </location>
</feature>
<dbReference type="GO" id="GO:0006355">
    <property type="term" value="P:regulation of DNA-templated transcription"/>
    <property type="evidence" value="ECO:0007669"/>
    <property type="project" value="TreeGrafter"/>
</dbReference>
<feature type="domain" description="CRC" evidence="5">
    <location>
        <begin position="94"/>
        <end position="206"/>
    </location>
</feature>